<dbReference type="EMBL" id="JAVRQI010000003">
    <property type="protein sequence ID" value="MDT1061259.1"/>
    <property type="molecule type" value="Genomic_DNA"/>
</dbReference>
<comment type="caution">
    <text evidence="1">The sequence shown here is derived from an EMBL/GenBank/DDBJ whole genome shotgun (WGS) entry which is preliminary data.</text>
</comment>
<sequence>MHLPPVIHDGLIDSEDTRGYVPGLIESVLRFGPKSKWRAGAIVESSIERSQAVATRCALLIPRRGKRTRKLALHPALPADVIKSMLQAL</sequence>
<name>A0ABU3EAL3_9RHOB</name>
<evidence type="ECO:0000313" key="2">
    <source>
        <dbReference type="Proteomes" id="UP001251085"/>
    </source>
</evidence>
<dbReference type="Proteomes" id="UP001251085">
    <property type="component" value="Unassembled WGS sequence"/>
</dbReference>
<proteinExistence type="predicted"/>
<protein>
    <submittedName>
        <fullName evidence="1">Uncharacterized protein</fullName>
    </submittedName>
</protein>
<accession>A0ABU3EAL3</accession>
<evidence type="ECO:0000313" key="1">
    <source>
        <dbReference type="EMBL" id="MDT1061259.1"/>
    </source>
</evidence>
<keyword evidence="2" id="KW-1185">Reference proteome</keyword>
<organism evidence="1 2">
    <name type="scientific">Paracoccus broussonetiae</name>
    <dbReference type="NCBI Taxonomy" id="3075834"/>
    <lineage>
        <taxon>Bacteria</taxon>
        <taxon>Pseudomonadati</taxon>
        <taxon>Pseudomonadota</taxon>
        <taxon>Alphaproteobacteria</taxon>
        <taxon>Rhodobacterales</taxon>
        <taxon>Paracoccaceae</taxon>
        <taxon>Paracoccus</taxon>
    </lineage>
</organism>
<dbReference type="RefSeq" id="WP_311758361.1">
    <property type="nucleotide sequence ID" value="NZ_JAVRQI010000003.1"/>
</dbReference>
<gene>
    <name evidence="1" type="ORF">RM190_05260</name>
</gene>
<reference evidence="2" key="1">
    <citation type="submission" date="2023-07" db="EMBL/GenBank/DDBJ databases">
        <title>Characterization of two Paracoccaceae strains isolated from Phycosphere and proposal of Xinfangfangia lacusdiani sp. nov.</title>
        <authorList>
            <person name="Deng Y."/>
            <person name="Zhang Y.Q."/>
        </authorList>
    </citation>
    <scope>NUCLEOTIDE SEQUENCE [LARGE SCALE GENOMIC DNA]</scope>
    <source>
        <strain evidence="2">CPCC 101403</strain>
    </source>
</reference>